<dbReference type="PANTHER" id="PTHR13267:SF3">
    <property type="entry name" value="ZINC FINGER PROTEIN 277"/>
    <property type="match status" value="1"/>
</dbReference>
<evidence type="ECO:0000256" key="5">
    <source>
        <dbReference type="PROSITE-ProRule" id="PRU00042"/>
    </source>
</evidence>
<feature type="domain" description="C2H2-type" evidence="6">
    <location>
        <begin position="378"/>
        <end position="408"/>
    </location>
</feature>
<keyword evidence="3" id="KW-0862">Zinc</keyword>
<proteinExistence type="inferred from homology"/>
<keyword evidence="1" id="KW-0479">Metal-binding</keyword>
<evidence type="ECO:0000256" key="3">
    <source>
        <dbReference type="ARBA" id="ARBA00022833"/>
    </source>
</evidence>
<dbReference type="SUPFAM" id="SSF57667">
    <property type="entry name" value="beta-beta-alpha zinc fingers"/>
    <property type="match status" value="2"/>
</dbReference>
<sequence>MEQEDFSHWPTISPLSEPLSFTFKKTTITPTTTTTTSTGTCTTDSESESENTPIVKFNCLLCNHFETESRFILEHLFHQHQFVIADVNHVANLSSYLDHWKKQMNGKDLKEYTTVIQTQPTQSQPVTDYYLLSDILPEDQDLRRKLQIERLNFVLNQQHLERINPDFSSVCPMCPVVFKGDRSAVSAHLLDQHNFNIGLSDNLVNINELLDIIREKTIENQCLFCEKTFKSPSVLKLHMKKKKHTRLNPLNTVYDRFYLLNYLEPGKSWEDLKKEDEEDNDNQLNNVELMQQAQNELNGQHHITHWDDWTENSDEDAYMDESAVCLFCTEQFENSDIAFDHMNVIHSFNFDQIRKEWKLDYYDSMKVLNFIRRQIYQLVCCYCGHQFQDANSLYAHLAADTQHCGVKKNNPKWADPQYLFPTYENDSILRNFEGFDEEENNQYLNEEKEYQSQLMDEMIQTRAELMQRITNQE</sequence>
<dbReference type="InterPro" id="IPR013087">
    <property type="entry name" value="Znf_C2H2_type"/>
</dbReference>
<evidence type="ECO:0000313" key="8">
    <source>
        <dbReference type="Proteomes" id="UP000695562"/>
    </source>
</evidence>
<dbReference type="InterPro" id="IPR036236">
    <property type="entry name" value="Znf_C2H2_sf"/>
</dbReference>
<accession>A0A8J4V2P3</accession>
<reference evidence="7" key="1">
    <citation type="submission" date="2020-01" db="EMBL/GenBank/DDBJ databases">
        <title>Development of genomics and gene disruption for Polysphondylium violaceum indicates a role for the polyketide synthase stlB in stalk morphogenesis.</title>
        <authorList>
            <person name="Narita B."/>
            <person name="Kawabe Y."/>
            <person name="Kin K."/>
            <person name="Saito T."/>
            <person name="Gibbs R."/>
            <person name="Kuspa A."/>
            <person name="Muzny D."/>
            <person name="Queller D."/>
            <person name="Richards S."/>
            <person name="Strassman J."/>
            <person name="Sucgang R."/>
            <person name="Worley K."/>
            <person name="Schaap P."/>
        </authorList>
    </citation>
    <scope>NUCLEOTIDE SEQUENCE</scope>
    <source>
        <strain evidence="7">QSvi11</strain>
    </source>
</reference>
<keyword evidence="8" id="KW-1185">Reference proteome</keyword>
<protein>
    <recommendedName>
        <fullName evidence="6">C2H2-type domain-containing protein</fullName>
    </recommendedName>
</protein>
<gene>
    <name evidence="7" type="ORF">CYY_000070</name>
</gene>
<feature type="domain" description="C2H2-type" evidence="6">
    <location>
        <begin position="220"/>
        <end position="249"/>
    </location>
</feature>
<dbReference type="PROSITE" id="PS50157">
    <property type="entry name" value="ZINC_FINGER_C2H2_2"/>
    <property type="match status" value="2"/>
</dbReference>
<evidence type="ECO:0000256" key="4">
    <source>
        <dbReference type="ARBA" id="ARBA00034119"/>
    </source>
</evidence>
<name>A0A8J4V2P3_9MYCE</name>
<dbReference type="EMBL" id="AJWJ01000002">
    <property type="protein sequence ID" value="KAF2078570.1"/>
    <property type="molecule type" value="Genomic_DNA"/>
</dbReference>
<dbReference type="InterPro" id="IPR040048">
    <property type="entry name" value="ZNF277"/>
</dbReference>
<dbReference type="InterPro" id="IPR041661">
    <property type="entry name" value="ZN622/Rei1/Reh1_Znf-C2H2"/>
</dbReference>
<evidence type="ECO:0000259" key="6">
    <source>
        <dbReference type="PROSITE" id="PS50157"/>
    </source>
</evidence>
<evidence type="ECO:0000313" key="7">
    <source>
        <dbReference type="EMBL" id="KAF2078570.1"/>
    </source>
</evidence>
<dbReference type="AlphaFoldDB" id="A0A8J4V2P3"/>
<dbReference type="OrthoDB" id="278606at2759"/>
<evidence type="ECO:0000256" key="2">
    <source>
        <dbReference type="ARBA" id="ARBA00022771"/>
    </source>
</evidence>
<dbReference type="Gene3D" id="3.30.160.60">
    <property type="entry name" value="Classic Zinc Finger"/>
    <property type="match status" value="1"/>
</dbReference>
<evidence type="ECO:0000256" key="1">
    <source>
        <dbReference type="ARBA" id="ARBA00022723"/>
    </source>
</evidence>
<keyword evidence="2 5" id="KW-0863">Zinc-finger</keyword>
<dbReference type="Pfam" id="PF12756">
    <property type="entry name" value="zf-C2H2_2"/>
    <property type="match status" value="3"/>
</dbReference>
<comment type="caution">
    <text evidence="7">The sequence shown here is derived from an EMBL/GenBank/DDBJ whole genome shotgun (WGS) entry which is preliminary data.</text>
</comment>
<organism evidence="7 8">
    <name type="scientific">Polysphondylium violaceum</name>
    <dbReference type="NCBI Taxonomy" id="133409"/>
    <lineage>
        <taxon>Eukaryota</taxon>
        <taxon>Amoebozoa</taxon>
        <taxon>Evosea</taxon>
        <taxon>Eumycetozoa</taxon>
        <taxon>Dictyostelia</taxon>
        <taxon>Dictyosteliales</taxon>
        <taxon>Dictyosteliaceae</taxon>
        <taxon>Polysphondylium</taxon>
    </lineage>
</organism>
<comment type="similarity">
    <text evidence="4">Belongs to the ZNF277 family.</text>
</comment>
<dbReference type="PANTHER" id="PTHR13267">
    <property type="entry name" value="ZINC FINGER PROTEIN 277"/>
    <property type="match status" value="1"/>
</dbReference>
<dbReference type="SMART" id="SM00355">
    <property type="entry name" value="ZnF_C2H2"/>
    <property type="match status" value="4"/>
</dbReference>
<dbReference type="PROSITE" id="PS00028">
    <property type="entry name" value="ZINC_FINGER_C2H2_1"/>
    <property type="match status" value="1"/>
</dbReference>
<dbReference type="GO" id="GO:0008270">
    <property type="term" value="F:zinc ion binding"/>
    <property type="evidence" value="ECO:0007669"/>
    <property type="project" value="UniProtKB-KW"/>
</dbReference>
<dbReference type="Proteomes" id="UP000695562">
    <property type="component" value="Unassembled WGS sequence"/>
</dbReference>